<protein>
    <submittedName>
        <fullName evidence="1">Uncharacterized protein</fullName>
    </submittedName>
</protein>
<name>T1JC59_STRMM</name>
<reference evidence="2" key="1">
    <citation type="submission" date="2011-05" db="EMBL/GenBank/DDBJ databases">
        <authorList>
            <person name="Richards S.R."/>
            <person name="Qu J."/>
            <person name="Jiang H."/>
            <person name="Jhangiani S.N."/>
            <person name="Agravi P."/>
            <person name="Goodspeed R."/>
            <person name="Gross S."/>
            <person name="Mandapat C."/>
            <person name="Jackson L."/>
            <person name="Mathew T."/>
            <person name="Pu L."/>
            <person name="Thornton R."/>
            <person name="Saada N."/>
            <person name="Wilczek-Boney K.B."/>
            <person name="Lee S."/>
            <person name="Kovar C."/>
            <person name="Wu Y."/>
            <person name="Scherer S.E."/>
            <person name="Worley K.C."/>
            <person name="Muzny D.M."/>
            <person name="Gibbs R."/>
        </authorList>
    </citation>
    <scope>NUCLEOTIDE SEQUENCE</scope>
    <source>
        <strain evidence="2">Brora</strain>
    </source>
</reference>
<dbReference type="HOGENOM" id="CLU_490585_0_0_1"/>
<sequence length="556" mass="62735">MGHNQIFGWQRTLQLFSIYLQGFPALLISFPLLGNGDTSAWGQLPSSGGFENHRSKQSNRHNLMASFVTSKGAVTSTSSGRNWIDSSDEEHISDLEVSQDALLNLVTPEKTDVNEVFDISNSPIKSHSKKDMQNYDKTTILPLLLHCKRECVDISENEKDVLADNAGKWLQTGTEKKQYKLLNRESDNNGILVIRHPKGEYEIIRRTYKNGSDATFRKTHASLKIKGSTKCKLQVGHGTAKRILFNVSKEVGGIDADPSKLPRNRNQVIYEKTKYQAKSSLDPLLIVSQLMQGRLMRKQPALTNLYAYGTDGEQALINALGFVFKNSIPLLCSIHQRHNITDKPRELGIPQAETIWQNKKQSKIDKIVDDLHDFVQANQREIEKAVFNLSDCYEINSEFSHLKCRKQCAKLSADEHRKYVKQFNECKVTEQHFTVKNKLTYLKKKTNTLLSENKVTNGFTEGEYLAASSLNIRPNVITYYVTNDARNLTNTMNKYLVNSGKKGCSGIKVYKDSKSKGISEDTGIEDTTTRLLTGNATLRKIRPHSLTSMAFTCLCI</sequence>
<organism evidence="1 2">
    <name type="scientific">Strigamia maritima</name>
    <name type="common">European centipede</name>
    <name type="synonym">Geophilus maritimus</name>
    <dbReference type="NCBI Taxonomy" id="126957"/>
    <lineage>
        <taxon>Eukaryota</taxon>
        <taxon>Metazoa</taxon>
        <taxon>Ecdysozoa</taxon>
        <taxon>Arthropoda</taxon>
        <taxon>Myriapoda</taxon>
        <taxon>Chilopoda</taxon>
        <taxon>Pleurostigmophora</taxon>
        <taxon>Geophilomorpha</taxon>
        <taxon>Linotaeniidae</taxon>
        <taxon>Strigamia</taxon>
    </lineage>
</organism>
<evidence type="ECO:0000313" key="2">
    <source>
        <dbReference type="Proteomes" id="UP000014500"/>
    </source>
</evidence>
<dbReference type="AlphaFoldDB" id="T1JC59"/>
<reference evidence="1" key="2">
    <citation type="submission" date="2015-02" db="UniProtKB">
        <authorList>
            <consortium name="EnsemblMetazoa"/>
        </authorList>
    </citation>
    <scope>IDENTIFICATION</scope>
</reference>
<dbReference type="EMBL" id="JH432059">
    <property type="status" value="NOT_ANNOTATED_CDS"/>
    <property type="molecule type" value="Genomic_DNA"/>
</dbReference>
<accession>T1JC59</accession>
<keyword evidence="2" id="KW-1185">Reference proteome</keyword>
<dbReference type="EnsemblMetazoa" id="SMAR011367-RA">
    <property type="protein sequence ID" value="SMAR011367-PA"/>
    <property type="gene ID" value="SMAR011367"/>
</dbReference>
<dbReference type="Proteomes" id="UP000014500">
    <property type="component" value="Unassembled WGS sequence"/>
</dbReference>
<proteinExistence type="predicted"/>
<evidence type="ECO:0000313" key="1">
    <source>
        <dbReference type="EnsemblMetazoa" id="SMAR011367-PA"/>
    </source>
</evidence>